<sequence length="90" mass="10796">MLSRPPAPNTIAAILAPNPWWHAEVMLWWPHRRIATFFMRMKHPRAQLYVRRTCNSIETTEHCFFTCLILTQIWQMLWNPCKTAFEPNLD</sequence>
<dbReference type="Proteomes" id="UP000198211">
    <property type="component" value="Unassembled WGS sequence"/>
</dbReference>
<keyword evidence="2" id="KW-1185">Reference proteome</keyword>
<dbReference type="EMBL" id="NBNE01000914">
    <property type="protein sequence ID" value="OWZ16538.1"/>
    <property type="molecule type" value="Genomic_DNA"/>
</dbReference>
<organism evidence="1 2">
    <name type="scientific">Phytophthora megakarya</name>
    <dbReference type="NCBI Taxonomy" id="4795"/>
    <lineage>
        <taxon>Eukaryota</taxon>
        <taxon>Sar</taxon>
        <taxon>Stramenopiles</taxon>
        <taxon>Oomycota</taxon>
        <taxon>Peronosporomycetes</taxon>
        <taxon>Peronosporales</taxon>
        <taxon>Peronosporaceae</taxon>
        <taxon>Phytophthora</taxon>
    </lineage>
</organism>
<proteinExistence type="predicted"/>
<protein>
    <submittedName>
        <fullName evidence="1">Uncharacterized protein</fullName>
    </submittedName>
</protein>
<evidence type="ECO:0000313" key="2">
    <source>
        <dbReference type="Proteomes" id="UP000198211"/>
    </source>
</evidence>
<name>A0A225WH17_9STRA</name>
<evidence type="ECO:0000313" key="1">
    <source>
        <dbReference type="EMBL" id="OWZ16538.1"/>
    </source>
</evidence>
<gene>
    <name evidence="1" type="ORF">PHMEG_0009660</name>
</gene>
<comment type="caution">
    <text evidence="1">The sequence shown here is derived from an EMBL/GenBank/DDBJ whole genome shotgun (WGS) entry which is preliminary data.</text>
</comment>
<reference evidence="2" key="1">
    <citation type="submission" date="2017-03" db="EMBL/GenBank/DDBJ databases">
        <title>Phytopthora megakarya and P. palmivora, two closely related causual agents of cacao black pod achieved similar genome size and gene model numbers by different mechanisms.</title>
        <authorList>
            <person name="Ali S."/>
            <person name="Shao J."/>
            <person name="Larry D.J."/>
            <person name="Kronmiller B."/>
            <person name="Shen D."/>
            <person name="Strem M.D."/>
            <person name="Melnick R.L."/>
            <person name="Guiltinan M.J."/>
            <person name="Tyler B.M."/>
            <person name="Meinhardt L.W."/>
            <person name="Bailey B.A."/>
        </authorList>
    </citation>
    <scope>NUCLEOTIDE SEQUENCE [LARGE SCALE GENOMIC DNA]</scope>
    <source>
        <strain evidence="2">zdho120</strain>
    </source>
</reference>
<accession>A0A225WH17</accession>
<dbReference type="AlphaFoldDB" id="A0A225WH17"/>